<dbReference type="RefSeq" id="WP_044648090.1">
    <property type="nucleotide sequence ID" value="NZ_JTHP01000053.1"/>
</dbReference>
<evidence type="ECO:0000313" key="2">
    <source>
        <dbReference type="Proteomes" id="UP000032534"/>
    </source>
</evidence>
<name>A0A0D7WX91_9BACL</name>
<keyword evidence="2" id="KW-1185">Reference proteome</keyword>
<accession>A0A0D7WX91</accession>
<dbReference type="Proteomes" id="UP000032534">
    <property type="component" value="Unassembled WGS sequence"/>
</dbReference>
<gene>
    <name evidence="1" type="ORF">QD47_21730</name>
</gene>
<comment type="caution">
    <text evidence="1">The sequence shown here is derived from an EMBL/GenBank/DDBJ whole genome shotgun (WGS) entry which is preliminary data.</text>
</comment>
<sequence>MAVVPKTKIYKDALNDTDLFPPRDYHIQEIYDIIEKNVEIPPNHYDDRPDVNFAKWKNYIHSVLPSIDLIESLVSEGRREWHRFK</sequence>
<evidence type="ECO:0000313" key="1">
    <source>
        <dbReference type="EMBL" id="KJD43614.1"/>
    </source>
</evidence>
<dbReference type="PATRIC" id="fig|159743.3.peg.4834"/>
<proteinExistence type="predicted"/>
<dbReference type="EMBL" id="JTHP01000053">
    <property type="protein sequence ID" value="KJD43614.1"/>
    <property type="molecule type" value="Genomic_DNA"/>
</dbReference>
<reference evidence="1 2" key="1">
    <citation type="submission" date="2014-11" db="EMBL/GenBank/DDBJ databases">
        <title>Draft Genome Sequences of Paenibacillus polymyxa NRRL B-30509 and Paenibacillus terrae NRRL B-30644, Strains from a Poultry Environment that Produce Tridecaptin A and Paenicidins.</title>
        <authorList>
            <person name="van Belkum M.J."/>
            <person name="Lohans C.T."/>
            <person name="Vederas J.C."/>
        </authorList>
    </citation>
    <scope>NUCLEOTIDE SEQUENCE [LARGE SCALE GENOMIC DNA]</scope>
    <source>
        <strain evidence="1 2">NRRL B-30644</strain>
    </source>
</reference>
<protein>
    <submittedName>
        <fullName evidence="1">Uncharacterized protein</fullName>
    </submittedName>
</protein>
<organism evidence="1 2">
    <name type="scientific">Paenibacillus terrae</name>
    <dbReference type="NCBI Taxonomy" id="159743"/>
    <lineage>
        <taxon>Bacteria</taxon>
        <taxon>Bacillati</taxon>
        <taxon>Bacillota</taxon>
        <taxon>Bacilli</taxon>
        <taxon>Bacillales</taxon>
        <taxon>Paenibacillaceae</taxon>
        <taxon>Paenibacillus</taxon>
    </lineage>
</organism>
<dbReference type="AlphaFoldDB" id="A0A0D7WX91"/>